<evidence type="ECO:0000313" key="3">
    <source>
        <dbReference type="Proteomes" id="UP000247892"/>
    </source>
</evidence>
<dbReference type="Gene3D" id="3.30.70.100">
    <property type="match status" value="1"/>
</dbReference>
<evidence type="ECO:0000259" key="1">
    <source>
        <dbReference type="Pfam" id="PF07110"/>
    </source>
</evidence>
<proteinExistence type="predicted"/>
<gene>
    <name evidence="2" type="ORF">BA062_14405</name>
</gene>
<reference evidence="2 3" key="1">
    <citation type="submission" date="2016-07" db="EMBL/GenBank/DDBJ databases">
        <title>Draft genome sequence of Prauserella sp. YIM 121212, isolated from alkaline soil.</title>
        <authorList>
            <person name="Ruckert C."/>
            <person name="Albersmeier A."/>
            <person name="Jiang C.-L."/>
            <person name="Jiang Y."/>
            <person name="Kalinowski J."/>
            <person name="Schneider O."/>
            <person name="Winkler A."/>
            <person name="Zotchev S.B."/>
        </authorList>
    </citation>
    <scope>NUCLEOTIDE SEQUENCE [LARGE SCALE GENOMIC DNA]</scope>
    <source>
        <strain evidence="2 3">YIM 121212</strain>
    </source>
</reference>
<dbReference type="EMBL" id="MASU01000005">
    <property type="protein sequence ID" value="PXY36568.1"/>
    <property type="molecule type" value="Genomic_DNA"/>
</dbReference>
<dbReference type="Pfam" id="PF07110">
    <property type="entry name" value="EthD"/>
    <property type="match status" value="1"/>
</dbReference>
<comment type="caution">
    <text evidence="2">The sequence shown here is derived from an EMBL/GenBank/DDBJ whole genome shotgun (WGS) entry which is preliminary data.</text>
</comment>
<organism evidence="2 3">
    <name type="scientific">Prauserella flavalba</name>
    <dbReference type="NCBI Taxonomy" id="1477506"/>
    <lineage>
        <taxon>Bacteria</taxon>
        <taxon>Bacillati</taxon>
        <taxon>Actinomycetota</taxon>
        <taxon>Actinomycetes</taxon>
        <taxon>Pseudonocardiales</taxon>
        <taxon>Pseudonocardiaceae</taxon>
        <taxon>Prauserella</taxon>
    </lineage>
</organism>
<accession>A0A318LW91</accession>
<dbReference type="InterPro" id="IPR009799">
    <property type="entry name" value="EthD_dom"/>
</dbReference>
<keyword evidence="3" id="KW-1185">Reference proteome</keyword>
<dbReference type="Proteomes" id="UP000247892">
    <property type="component" value="Unassembled WGS sequence"/>
</dbReference>
<evidence type="ECO:0000313" key="2">
    <source>
        <dbReference type="EMBL" id="PXY36568.1"/>
    </source>
</evidence>
<dbReference type="InterPro" id="IPR011008">
    <property type="entry name" value="Dimeric_a/b-barrel"/>
</dbReference>
<feature type="domain" description="EthD" evidence="1">
    <location>
        <begin position="13"/>
        <end position="90"/>
    </location>
</feature>
<dbReference type="GO" id="GO:0016491">
    <property type="term" value="F:oxidoreductase activity"/>
    <property type="evidence" value="ECO:0007669"/>
    <property type="project" value="InterPro"/>
</dbReference>
<dbReference type="SUPFAM" id="SSF54909">
    <property type="entry name" value="Dimeric alpha+beta barrel"/>
    <property type="match status" value="1"/>
</dbReference>
<dbReference type="AlphaFoldDB" id="A0A318LW91"/>
<sequence length="182" mass="19935">MQHRIFLVPPLGDPEAGRRHWEQRHGDLFTATPGLLGYTQNRPVAQEWARGTARFCSETWFADRDAERGAYSSAYYREVVTPDEASFLDRQAAWSAAVVGGEAGPADGIRVLWFDDAPPPGARWRPLELSRPVPPPGRGTRVYTAVMAEPGEALALTRGAGPVALVCRPRAYALPSPKGSQR</sequence>
<dbReference type="RefSeq" id="WP_168213953.1">
    <property type="nucleotide sequence ID" value="NZ_MASU01000005.1"/>
</dbReference>
<protein>
    <recommendedName>
        <fullName evidence="1">EthD domain-containing protein</fullName>
    </recommendedName>
</protein>
<name>A0A318LW91_9PSEU</name>